<dbReference type="PANTHER" id="PTHR23351">
    <property type="entry name" value="FOS TRANSCRIPTION FACTOR-RELATED"/>
    <property type="match status" value="1"/>
</dbReference>
<evidence type="ECO:0008006" key="4">
    <source>
        <dbReference type="Google" id="ProtNLM"/>
    </source>
</evidence>
<dbReference type="GO" id="GO:0000981">
    <property type="term" value="F:DNA-binding transcription factor activity, RNA polymerase II-specific"/>
    <property type="evidence" value="ECO:0007669"/>
    <property type="project" value="TreeGrafter"/>
</dbReference>
<organism evidence="2 3">
    <name type="scientific">Cnephaeus nilssonii</name>
    <name type="common">Northern bat</name>
    <name type="synonym">Eptesicus nilssonii</name>
    <dbReference type="NCBI Taxonomy" id="3371016"/>
    <lineage>
        <taxon>Eukaryota</taxon>
        <taxon>Metazoa</taxon>
        <taxon>Chordata</taxon>
        <taxon>Craniata</taxon>
        <taxon>Vertebrata</taxon>
        <taxon>Euteleostomi</taxon>
        <taxon>Mammalia</taxon>
        <taxon>Eutheria</taxon>
        <taxon>Laurasiatheria</taxon>
        <taxon>Chiroptera</taxon>
        <taxon>Yangochiroptera</taxon>
        <taxon>Vespertilionidae</taxon>
        <taxon>Cnephaeus</taxon>
    </lineage>
</organism>
<evidence type="ECO:0000313" key="2">
    <source>
        <dbReference type="EMBL" id="KAK1341951.1"/>
    </source>
</evidence>
<dbReference type="GO" id="GO:0000978">
    <property type="term" value="F:RNA polymerase II cis-regulatory region sequence-specific DNA binding"/>
    <property type="evidence" value="ECO:0007669"/>
    <property type="project" value="TreeGrafter"/>
</dbReference>
<proteinExistence type="predicted"/>
<dbReference type="InterPro" id="IPR000837">
    <property type="entry name" value="AP-1"/>
</dbReference>
<dbReference type="Proteomes" id="UP001177744">
    <property type="component" value="Unassembled WGS sequence"/>
</dbReference>
<dbReference type="PANTHER" id="PTHR23351:SF10">
    <property type="entry name" value="JUN DIMERIZATION PROTEIN 2"/>
    <property type="match status" value="1"/>
</dbReference>
<gene>
    <name evidence="2" type="ORF">QTO34_016703</name>
</gene>
<keyword evidence="3" id="KW-1185">Reference proteome</keyword>
<protein>
    <recommendedName>
        <fullName evidence="4">Jun dimerization protein 2</fullName>
    </recommendedName>
</protein>
<dbReference type="GO" id="GO:0005634">
    <property type="term" value="C:nucleus"/>
    <property type="evidence" value="ECO:0007669"/>
    <property type="project" value="TreeGrafter"/>
</dbReference>
<reference evidence="2" key="1">
    <citation type="submission" date="2023-06" db="EMBL/GenBank/DDBJ databases">
        <title>Reference genome for the Northern bat (Eptesicus nilssonii), a most northern bat species.</title>
        <authorList>
            <person name="Laine V.N."/>
            <person name="Pulliainen A.T."/>
            <person name="Lilley T.M."/>
        </authorList>
    </citation>
    <scope>NUCLEOTIDE SEQUENCE</scope>
    <source>
        <strain evidence="2">BLF_Eptnil</strain>
        <tissue evidence="2">Kidney</tissue>
    </source>
</reference>
<dbReference type="AlphaFoldDB" id="A0AA40I2Q6"/>
<feature type="coiled-coil region" evidence="1">
    <location>
        <begin position="190"/>
        <end position="238"/>
    </location>
</feature>
<evidence type="ECO:0000313" key="3">
    <source>
        <dbReference type="Proteomes" id="UP001177744"/>
    </source>
</evidence>
<comment type="caution">
    <text evidence="2">The sequence shown here is derived from an EMBL/GenBank/DDBJ whole genome shotgun (WGS) entry which is preliminary data.</text>
</comment>
<accession>A0AA40I2Q6</accession>
<sequence>MAQTLSSRCHWRRELSVLLAQSATPATLSPAPCASCWPNRGRSGVMRKTRAARHSLQEGRLQLQWEAAGGGGCCRVGLVPWGLLSWHGAYSLVQALESPPPTSASAGLDCHSSCNDAWADPRPFHDFRLSARAWPPDLTPSLALTAEELKYTDIHNIGAMIAPLHFLEVKLGKRPQPVKSELDKEEEWWKRCQEKNKNMKKEQKECLQQESEWLELMNAELKTQMEELKQEQQQLILMLNWHHPTCIIRTDSVKTPDSEGNLLLEQLEET</sequence>
<name>A0AA40I2Q6_CNENI</name>
<keyword evidence="1" id="KW-0175">Coiled coil</keyword>
<evidence type="ECO:0000256" key="1">
    <source>
        <dbReference type="SAM" id="Coils"/>
    </source>
</evidence>
<dbReference type="EMBL" id="JAULJE010000006">
    <property type="protein sequence ID" value="KAK1341951.1"/>
    <property type="molecule type" value="Genomic_DNA"/>
</dbReference>